<dbReference type="OrthoDB" id="2762923at2759"/>
<keyword evidence="2" id="KW-1185">Reference proteome</keyword>
<organism evidence="1 2">
    <name type="scientific">Lentinus brumalis</name>
    <dbReference type="NCBI Taxonomy" id="2498619"/>
    <lineage>
        <taxon>Eukaryota</taxon>
        <taxon>Fungi</taxon>
        <taxon>Dikarya</taxon>
        <taxon>Basidiomycota</taxon>
        <taxon>Agaricomycotina</taxon>
        <taxon>Agaricomycetes</taxon>
        <taxon>Polyporales</taxon>
        <taxon>Polyporaceae</taxon>
        <taxon>Lentinus</taxon>
    </lineage>
</organism>
<reference evidence="1 2" key="1">
    <citation type="journal article" date="2018" name="Biotechnol. Biofuels">
        <title>Integrative visual omics of the white-rot fungus Polyporus brumalis exposes the biotechnological potential of its oxidative enzymes for delignifying raw plant biomass.</title>
        <authorList>
            <person name="Miyauchi S."/>
            <person name="Rancon A."/>
            <person name="Drula E."/>
            <person name="Hage H."/>
            <person name="Chaduli D."/>
            <person name="Favel A."/>
            <person name="Grisel S."/>
            <person name="Henrissat B."/>
            <person name="Herpoel-Gimbert I."/>
            <person name="Ruiz-Duenas F.J."/>
            <person name="Chevret D."/>
            <person name="Hainaut M."/>
            <person name="Lin J."/>
            <person name="Wang M."/>
            <person name="Pangilinan J."/>
            <person name="Lipzen A."/>
            <person name="Lesage-Meessen L."/>
            <person name="Navarro D."/>
            <person name="Riley R."/>
            <person name="Grigoriev I.V."/>
            <person name="Zhou S."/>
            <person name="Raouche S."/>
            <person name="Rosso M.N."/>
        </authorList>
    </citation>
    <scope>NUCLEOTIDE SEQUENCE [LARGE SCALE GENOMIC DNA]</scope>
    <source>
        <strain evidence="1 2">BRFM 1820</strain>
    </source>
</reference>
<proteinExistence type="predicted"/>
<sequence length="298" mass="34477">MAETYYQRDVAPLPGWPIEGIEFTPSEHLSRVLSVLGCDFLCPYAREESDYIGSAFSNFLDADGILQQPVPGVNAVFARDDFWARQAGGHTHEVDPDLVYPYVRIHHFPFPFSRIILVPCDRSRCLDVAHTPDEGATTASALYVADIHLRWSEIERGVYDRTFIPDRYTADGYPFNIRYFDLARELFHPQIPYIPQPPHSSYPQLRVIHSSTNLRLELCSFDTLRQRLNRLARHFGPADGDGVPLLARMSTAWIEAELMRFHGRWWLHTEQVIFEFRRAWLPEIFDTPFFHGSRILSP</sequence>
<dbReference type="Proteomes" id="UP000256964">
    <property type="component" value="Unassembled WGS sequence"/>
</dbReference>
<evidence type="ECO:0000313" key="2">
    <source>
        <dbReference type="Proteomes" id="UP000256964"/>
    </source>
</evidence>
<protein>
    <submittedName>
        <fullName evidence="1">Uncharacterized protein</fullName>
    </submittedName>
</protein>
<dbReference type="AlphaFoldDB" id="A0A371CLN4"/>
<dbReference type="EMBL" id="KZ857520">
    <property type="protein sequence ID" value="RDX41194.1"/>
    <property type="molecule type" value="Genomic_DNA"/>
</dbReference>
<accession>A0A371CLN4</accession>
<gene>
    <name evidence="1" type="ORF">OH76DRAFT_1489687</name>
</gene>
<name>A0A371CLN4_9APHY</name>
<evidence type="ECO:0000313" key="1">
    <source>
        <dbReference type="EMBL" id="RDX41194.1"/>
    </source>
</evidence>